<protein>
    <submittedName>
        <fullName evidence="1">Uncharacterized protein</fullName>
    </submittedName>
</protein>
<dbReference type="EMBL" id="FUKI01000150">
    <property type="protein sequence ID" value="SJM95538.1"/>
    <property type="molecule type" value="Genomic_DNA"/>
</dbReference>
<organism evidence="1 2">
    <name type="scientific">Crenothrix polyspora</name>
    <dbReference type="NCBI Taxonomy" id="360316"/>
    <lineage>
        <taxon>Bacteria</taxon>
        <taxon>Pseudomonadati</taxon>
        <taxon>Pseudomonadota</taxon>
        <taxon>Gammaproteobacteria</taxon>
        <taxon>Methylococcales</taxon>
        <taxon>Crenotrichaceae</taxon>
        <taxon>Crenothrix</taxon>
    </lineage>
</organism>
<reference evidence="2" key="1">
    <citation type="submission" date="2017-02" db="EMBL/GenBank/DDBJ databases">
        <authorList>
            <person name="Daims H."/>
        </authorList>
    </citation>
    <scope>NUCLEOTIDE SEQUENCE [LARGE SCALE GENOMIC DNA]</scope>
</reference>
<accession>A0A1R4HH14</accession>
<dbReference type="AlphaFoldDB" id="A0A1R4HH14"/>
<keyword evidence="2" id="KW-1185">Reference proteome</keyword>
<name>A0A1R4HH14_9GAMM</name>
<gene>
    <name evidence="1" type="ORF">CRENPOLYSF1_710004</name>
</gene>
<proteinExistence type="predicted"/>
<sequence length="48" mass="5391">MVLSGYGEQSFYSFIAFVNAACFNGDGYKQHAGRLIHSIDLTKYYFGC</sequence>
<evidence type="ECO:0000313" key="2">
    <source>
        <dbReference type="Proteomes" id="UP000195667"/>
    </source>
</evidence>
<dbReference type="Proteomes" id="UP000195667">
    <property type="component" value="Unassembled WGS sequence"/>
</dbReference>
<evidence type="ECO:0000313" key="1">
    <source>
        <dbReference type="EMBL" id="SJM95538.1"/>
    </source>
</evidence>